<dbReference type="Gene3D" id="3.40.50.300">
    <property type="entry name" value="P-loop containing nucleotide triphosphate hydrolases"/>
    <property type="match status" value="1"/>
</dbReference>
<accession>A0A4S4KYU7</accession>
<organism evidence="2 3">
    <name type="scientific">Phellinidium pouzarii</name>
    <dbReference type="NCBI Taxonomy" id="167371"/>
    <lineage>
        <taxon>Eukaryota</taxon>
        <taxon>Fungi</taxon>
        <taxon>Dikarya</taxon>
        <taxon>Basidiomycota</taxon>
        <taxon>Agaricomycotina</taxon>
        <taxon>Agaricomycetes</taxon>
        <taxon>Hymenochaetales</taxon>
        <taxon>Hymenochaetaceae</taxon>
        <taxon>Phellinidium</taxon>
    </lineage>
</organism>
<dbReference type="OrthoDB" id="347435at2759"/>
<sequence>MSRMSNPLPNTIAPIAAHIKTCFERHRSAVTESHRTPLFVAFQGPQGSGKTFLTSQIRAVLNAPPHNLSVAVLSIDDLYLPHRGLTAVAAAHPHNALLAGRGQPGTHDVSLGTELLKELNEINGDVDTSSDKERAVRFPIFEKSLFDGQGDRVEDGVVVKPPLDVVLFEGWCVGFCPVNESEIDRRYAQPIPDLKGILDIQSFSKKNILEINAYLCDYVEWWSFFDAFVQVKPSESMPYSLIYKWRLQQEHNMKAKNGGKGMTDEQVKRFIDRYIPGYLFFSDGIEHGYIDKSGFRHLPRWLGNGLKVLIDGNRPSALSTLAPALQRLTSLSQISRAANCVHAHSRSARPQQPRRRASSAKASRHYGSDGSRMNVDEANGEYGCIVEDGREMYLGRCDECAGACNAKTLAQPAGPIEEGCEDGGVNGGSAENVPALSGCARAAGNVESAMDREYRTQRQTLA</sequence>
<name>A0A4S4KYU7_9AGAM</name>
<evidence type="ECO:0000256" key="1">
    <source>
        <dbReference type="SAM" id="MobiDB-lite"/>
    </source>
</evidence>
<dbReference type="InterPro" id="IPR027417">
    <property type="entry name" value="P-loop_NTPase"/>
</dbReference>
<feature type="compositionally biased region" description="Basic residues" evidence="1">
    <location>
        <begin position="343"/>
        <end position="364"/>
    </location>
</feature>
<dbReference type="EMBL" id="SGPK01000460">
    <property type="protein sequence ID" value="THH03388.1"/>
    <property type="molecule type" value="Genomic_DNA"/>
</dbReference>
<evidence type="ECO:0000313" key="3">
    <source>
        <dbReference type="Proteomes" id="UP000308199"/>
    </source>
</evidence>
<evidence type="ECO:0000313" key="2">
    <source>
        <dbReference type="EMBL" id="THH03388.1"/>
    </source>
</evidence>
<reference evidence="2 3" key="1">
    <citation type="submission" date="2019-02" db="EMBL/GenBank/DDBJ databases">
        <title>Genome sequencing of the rare red list fungi Phellinidium pouzarii.</title>
        <authorList>
            <person name="Buettner E."/>
            <person name="Kellner H."/>
        </authorList>
    </citation>
    <scope>NUCLEOTIDE SEQUENCE [LARGE SCALE GENOMIC DNA]</scope>
    <source>
        <strain evidence="2 3">DSM 108285</strain>
    </source>
</reference>
<dbReference type="SUPFAM" id="SSF52540">
    <property type="entry name" value="P-loop containing nucleoside triphosphate hydrolases"/>
    <property type="match status" value="1"/>
</dbReference>
<protein>
    <recommendedName>
        <fullName evidence="4">P-loop containing nucleoside triphosphate hydrolase protein</fullName>
    </recommendedName>
</protein>
<dbReference type="PANTHER" id="PTHR10285">
    <property type="entry name" value="URIDINE KINASE"/>
    <property type="match status" value="1"/>
</dbReference>
<gene>
    <name evidence="2" type="ORF">EW145_g6294</name>
</gene>
<evidence type="ECO:0008006" key="4">
    <source>
        <dbReference type="Google" id="ProtNLM"/>
    </source>
</evidence>
<proteinExistence type="predicted"/>
<comment type="caution">
    <text evidence="2">The sequence shown here is derived from an EMBL/GenBank/DDBJ whole genome shotgun (WGS) entry which is preliminary data.</text>
</comment>
<keyword evidence="3" id="KW-1185">Reference proteome</keyword>
<dbReference type="AlphaFoldDB" id="A0A4S4KYU7"/>
<feature type="region of interest" description="Disordered" evidence="1">
    <location>
        <begin position="342"/>
        <end position="374"/>
    </location>
</feature>
<dbReference type="Proteomes" id="UP000308199">
    <property type="component" value="Unassembled WGS sequence"/>
</dbReference>